<name>A0A1A9UGW0_GLOAU</name>
<sequence length="202" mass="24157">MSNFANEIEKQLVNKAVEHEIERIKSNWKIREANYVENMLEEESNYNESLRRDLRRRDNISDMKINSDDDFLEQRQKERSKASRHFRVNRRIKKAKLKYRFQYVTNKLLESTDMLESVHSLIDEAERRLISRGFSQDKIEILRKCFDVDEGAEILNNIKEWLSILLELWASNLKQGLNDEAIIKEEEEEKSCVIKSYTQLAK</sequence>
<organism evidence="1 2">
    <name type="scientific">Glossina austeni</name>
    <name type="common">Savannah tsetse fly</name>
    <dbReference type="NCBI Taxonomy" id="7395"/>
    <lineage>
        <taxon>Eukaryota</taxon>
        <taxon>Metazoa</taxon>
        <taxon>Ecdysozoa</taxon>
        <taxon>Arthropoda</taxon>
        <taxon>Hexapoda</taxon>
        <taxon>Insecta</taxon>
        <taxon>Pterygota</taxon>
        <taxon>Neoptera</taxon>
        <taxon>Endopterygota</taxon>
        <taxon>Diptera</taxon>
        <taxon>Brachycera</taxon>
        <taxon>Muscomorpha</taxon>
        <taxon>Hippoboscoidea</taxon>
        <taxon>Glossinidae</taxon>
        <taxon>Glossina</taxon>
    </lineage>
</organism>
<dbReference type="VEuPathDB" id="VectorBase:GAUT004457"/>
<evidence type="ECO:0000313" key="1">
    <source>
        <dbReference type="EnsemblMetazoa" id="GAUT004457-PA"/>
    </source>
</evidence>
<evidence type="ECO:0008006" key="3">
    <source>
        <dbReference type="Google" id="ProtNLM"/>
    </source>
</evidence>
<dbReference type="Proteomes" id="UP000078200">
    <property type="component" value="Unassembled WGS sequence"/>
</dbReference>
<accession>A0A1A9UGW0</accession>
<dbReference type="EnsemblMetazoa" id="GAUT004457-RA">
    <property type="protein sequence ID" value="GAUT004457-PA"/>
    <property type="gene ID" value="GAUT004457"/>
</dbReference>
<protein>
    <recommendedName>
        <fullName evidence="3">BZIP domain-containing protein</fullName>
    </recommendedName>
</protein>
<evidence type="ECO:0000313" key="2">
    <source>
        <dbReference type="Proteomes" id="UP000078200"/>
    </source>
</evidence>
<keyword evidence="2" id="KW-1185">Reference proteome</keyword>
<reference evidence="1" key="1">
    <citation type="submission" date="2020-05" db="UniProtKB">
        <authorList>
            <consortium name="EnsemblMetazoa"/>
        </authorList>
    </citation>
    <scope>IDENTIFICATION</scope>
    <source>
        <strain evidence="1">TTRI</strain>
    </source>
</reference>
<dbReference type="AlphaFoldDB" id="A0A1A9UGW0"/>
<proteinExistence type="predicted"/>